<accession>A0ACC0CC00</accession>
<keyword evidence="2" id="KW-1185">Reference proteome</keyword>
<proteinExistence type="predicted"/>
<name>A0ACC0CC00_CATRO</name>
<evidence type="ECO:0000313" key="2">
    <source>
        <dbReference type="Proteomes" id="UP001060085"/>
    </source>
</evidence>
<dbReference type="EMBL" id="CM044701">
    <property type="protein sequence ID" value="KAI5682377.1"/>
    <property type="molecule type" value="Genomic_DNA"/>
</dbReference>
<dbReference type="Proteomes" id="UP001060085">
    <property type="component" value="Linkage Group LG01"/>
</dbReference>
<organism evidence="1 2">
    <name type="scientific">Catharanthus roseus</name>
    <name type="common">Madagascar periwinkle</name>
    <name type="synonym">Vinca rosea</name>
    <dbReference type="NCBI Taxonomy" id="4058"/>
    <lineage>
        <taxon>Eukaryota</taxon>
        <taxon>Viridiplantae</taxon>
        <taxon>Streptophyta</taxon>
        <taxon>Embryophyta</taxon>
        <taxon>Tracheophyta</taxon>
        <taxon>Spermatophyta</taxon>
        <taxon>Magnoliopsida</taxon>
        <taxon>eudicotyledons</taxon>
        <taxon>Gunneridae</taxon>
        <taxon>Pentapetalae</taxon>
        <taxon>asterids</taxon>
        <taxon>lamiids</taxon>
        <taxon>Gentianales</taxon>
        <taxon>Apocynaceae</taxon>
        <taxon>Rauvolfioideae</taxon>
        <taxon>Vinceae</taxon>
        <taxon>Catharanthinae</taxon>
        <taxon>Catharanthus</taxon>
    </lineage>
</organism>
<reference evidence="2" key="1">
    <citation type="journal article" date="2023" name="Nat. Plants">
        <title>Single-cell RNA sequencing provides a high-resolution roadmap for understanding the multicellular compartmentation of specialized metabolism.</title>
        <authorList>
            <person name="Sun S."/>
            <person name="Shen X."/>
            <person name="Li Y."/>
            <person name="Li Y."/>
            <person name="Wang S."/>
            <person name="Li R."/>
            <person name="Zhang H."/>
            <person name="Shen G."/>
            <person name="Guo B."/>
            <person name="Wei J."/>
            <person name="Xu J."/>
            <person name="St-Pierre B."/>
            <person name="Chen S."/>
            <person name="Sun C."/>
        </authorList>
    </citation>
    <scope>NUCLEOTIDE SEQUENCE [LARGE SCALE GENOMIC DNA]</scope>
</reference>
<sequence length="150" mass="17764">MGKEKQNAKRRELNETERKTKSISNLKPSSCFSLFYTLYPRNTLPLICFLFPTNHNLPRNFDYSQSYMKQKEVSRKTQITKEKPKLSMLPHFKLHCPQCRGHNQIKEIKRLKLTTNEQNTCTRSNPKKKNDHSWEAVPKTKNASTHWKQS</sequence>
<comment type="caution">
    <text evidence="1">The sequence shown here is derived from an EMBL/GenBank/DDBJ whole genome shotgun (WGS) entry which is preliminary data.</text>
</comment>
<gene>
    <name evidence="1" type="ORF">M9H77_03605</name>
</gene>
<protein>
    <submittedName>
        <fullName evidence="1">Uncharacterized protein</fullName>
    </submittedName>
</protein>
<evidence type="ECO:0000313" key="1">
    <source>
        <dbReference type="EMBL" id="KAI5682377.1"/>
    </source>
</evidence>